<keyword evidence="4" id="KW-1185">Reference proteome</keyword>
<dbReference type="InterPro" id="IPR003765">
    <property type="entry name" value="NO3_reductase_chaperone_NarJ"/>
</dbReference>
<proteinExistence type="predicted"/>
<dbReference type="Proteomes" id="UP000273001">
    <property type="component" value="Chromosome"/>
</dbReference>
<dbReference type="Pfam" id="PF02613">
    <property type="entry name" value="Nitrate_red_del"/>
    <property type="match status" value="1"/>
</dbReference>
<dbReference type="PANTHER" id="PTHR43680">
    <property type="entry name" value="NITRATE REDUCTASE MOLYBDENUM COFACTOR ASSEMBLY CHAPERONE"/>
    <property type="match status" value="1"/>
</dbReference>
<dbReference type="PANTHER" id="PTHR43680:SF2">
    <property type="entry name" value="NITRATE REDUCTASE MOLYBDENUM COFACTOR ASSEMBLY CHAPERONE NARJ"/>
    <property type="match status" value="1"/>
</dbReference>
<dbReference type="InterPro" id="IPR020945">
    <property type="entry name" value="DMSO/NO3_reduct_chaperone"/>
</dbReference>
<organism evidence="3 4">
    <name type="scientific">Actinomyces lilanjuaniae</name>
    <dbReference type="NCBI Taxonomy" id="2321394"/>
    <lineage>
        <taxon>Bacteria</taxon>
        <taxon>Bacillati</taxon>
        <taxon>Actinomycetota</taxon>
        <taxon>Actinomycetes</taxon>
        <taxon>Actinomycetales</taxon>
        <taxon>Actinomycetaceae</taxon>
        <taxon>Actinomyces</taxon>
    </lineage>
</organism>
<dbReference type="EMBL" id="CP032514">
    <property type="protein sequence ID" value="AYD89378.1"/>
    <property type="molecule type" value="Genomic_DNA"/>
</dbReference>
<dbReference type="SUPFAM" id="SSF89155">
    <property type="entry name" value="TorD-like"/>
    <property type="match status" value="1"/>
</dbReference>
<accession>A0ABN5PM44</accession>
<evidence type="ECO:0000313" key="3">
    <source>
        <dbReference type="EMBL" id="AYD89378.1"/>
    </source>
</evidence>
<name>A0ABN5PM44_9ACTO</name>
<evidence type="ECO:0000256" key="1">
    <source>
        <dbReference type="ARBA" id="ARBA00023063"/>
    </source>
</evidence>
<protein>
    <submittedName>
        <fullName evidence="3">Nitrate reductase molybdenum cofactor assembly chaperone</fullName>
    </submittedName>
</protein>
<dbReference type="NCBIfam" id="TIGR00684">
    <property type="entry name" value="narJ"/>
    <property type="match status" value="1"/>
</dbReference>
<evidence type="ECO:0000313" key="4">
    <source>
        <dbReference type="Proteomes" id="UP000273001"/>
    </source>
</evidence>
<keyword evidence="1" id="KW-0534">Nitrate assimilation</keyword>
<reference evidence="3 4" key="1">
    <citation type="submission" date="2018-09" db="EMBL/GenBank/DDBJ databases">
        <authorList>
            <person name="Li J."/>
        </authorList>
    </citation>
    <scope>NUCLEOTIDE SEQUENCE [LARGE SCALE GENOMIC DNA]</scope>
    <source>
        <strain evidence="3 4">2129</strain>
    </source>
</reference>
<dbReference type="RefSeq" id="WP_119835890.1">
    <property type="nucleotide sequence ID" value="NZ_CP032514.1"/>
</dbReference>
<feature type="region of interest" description="Disordered" evidence="2">
    <location>
        <begin position="241"/>
        <end position="265"/>
    </location>
</feature>
<sequence>MAGRGGTAGAAPFVRAPRVLQPPPVVALDATGRSIVHMAASLLLDYPQEGALSQRLDAVEAALASSPEAVPQAVAAPLRRFVDTARRHGERTMAEHYVETFDRRRRCCLYLTYYAVGDTRHRGAAILAFKQALAATGYEMAGTSGEELPDYLPVVLELSARSNDEVAQVLLSAHREGIEVLRSALTDIGSPYADLVEAVSMTLPPVDEATAARVQALVAAGPPTETVGVTDMLPFPTLPVSYPAAEADTGPHSPRTRSPRQEVLT</sequence>
<dbReference type="InterPro" id="IPR036411">
    <property type="entry name" value="TorD-like_sf"/>
</dbReference>
<dbReference type="Gene3D" id="1.10.3480.10">
    <property type="entry name" value="TorD-like"/>
    <property type="match status" value="1"/>
</dbReference>
<gene>
    <name evidence="3" type="primary">narJ</name>
    <name evidence="3" type="ORF">D5R93_03615</name>
</gene>
<evidence type="ECO:0000256" key="2">
    <source>
        <dbReference type="SAM" id="MobiDB-lite"/>
    </source>
</evidence>